<dbReference type="GO" id="GO:0016020">
    <property type="term" value="C:membrane"/>
    <property type="evidence" value="ECO:0007669"/>
    <property type="project" value="InterPro"/>
</dbReference>
<evidence type="ECO:0008006" key="5">
    <source>
        <dbReference type="Google" id="ProtNLM"/>
    </source>
</evidence>
<protein>
    <recommendedName>
        <fullName evidence="5">YggT family protein</fullName>
    </recommendedName>
</protein>
<feature type="transmembrane region" description="Helical" evidence="2">
    <location>
        <begin position="42"/>
        <end position="66"/>
    </location>
</feature>
<evidence type="ECO:0000256" key="1">
    <source>
        <dbReference type="SAM" id="MobiDB-lite"/>
    </source>
</evidence>
<dbReference type="PATRIC" id="fig|1710894.3.peg.1996"/>
<organism evidence="3 4">
    <name type="scientific">Aphanizomenon flos-aquae LD13</name>
    <dbReference type="NCBI Taxonomy" id="1710894"/>
    <lineage>
        <taxon>Bacteria</taxon>
        <taxon>Bacillati</taxon>
        <taxon>Cyanobacteriota</taxon>
        <taxon>Cyanophyceae</taxon>
        <taxon>Nostocales</taxon>
        <taxon>Aphanizomenonaceae</taxon>
        <taxon>Aphanizomenon</taxon>
    </lineage>
</organism>
<evidence type="ECO:0000256" key="2">
    <source>
        <dbReference type="SAM" id="Phobius"/>
    </source>
</evidence>
<keyword evidence="2" id="KW-0812">Transmembrane</keyword>
<dbReference type="InterPro" id="IPR003425">
    <property type="entry name" value="CCB3/YggT"/>
</dbReference>
<dbReference type="Pfam" id="PF02325">
    <property type="entry name" value="CCB3_YggT"/>
    <property type="match status" value="1"/>
</dbReference>
<feature type="region of interest" description="Disordered" evidence="1">
    <location>
        <begin position="1"/>
        <end position="37"/>
    </location>
</feature>
<keyword evidence="2" id="KW-0472">Membrane</keyword>
<comment type="caution">
    <text evidence="3">The sequence shown here is derived from an EMBL/GenBank/DDBJ whole genome shotgun (WGS) entry which is preliminary data.</text>
</comment>
<evidence type="ECO:0000313" key="3">
    <source>
        <dbReference type="EMBL" id="OBQ26451.1"/>
    </source>
</evidence>
<feature type="transmembrane region" description="Helical" evidence="2">
    <location>
        <begin position="112"/>
        <end position="134"/>
    </location>
</feature>
<proteinExistence type="predicted"/>
<reference evidence="3 4" key="1">
    <citation type="submission" date="2015-09" db="EMBL/GenBank/DDBJ databases">
        <title>Whole genome shotgun sequence assembly of Aphanizomenon flos-aquae UKL13.</title>
        <authorList>
            <person name="Driscoll C."/>
        </authorList>
    </citation>
    <scope>NUCLEOTIDE SEQUENCE [LARGE SCALE GENOMIC DNA]</scope>
    <source>
        <strain evidence="3">MDT13</strain>
    </source>
</reference>
<accession>A0A1B7VZM3</accession>
<dbReference type="AlphaFoldDB" id="A0A1B7VZM3"/>
<keyword evidence="2" id="KW-1133">Transmembrane helix</keyword>
<gene>
    <name evidence="3" type="ORF">AN481_05025</name>
</gene>
<dbReference type="EMBL" id="LJOY01000011">
    <property type="protein sequence ID" value="OBQ26451.1"/>
    <property type="molecule type" value="Genomic_DNA"/>
</dbReference>
<sequence>MNRHPHERSNSERRQELRSEEETFRLQQEEGRLQSGKRRSTFAWIINSIYLLVGMLEILLMLRFFLHFSGANTQNTFAQFIDNLSEPFIAPFSTLLISPVAGGGANIFDVNILVAIIIYALLGWLALWLVRFLYGR</sequence>
<evidence type="ECO:0000313" key="4">
    <source>
        <dbReference type="Proteomes" id="UP000092382"/>
    </source>
</evidence>
<name>A0A1B7VZM3_APHFL</name>
<feature type="compositionally biased region" description="Basic and acidic residues" evidence="1">
    <location>
        <begin position="7"/>
        <end position="32"/>
    </location>
</feature>
<dbReference type="Proteomes" id="UP000092382">
    <property type="component" value="Unassembled WGS sequence"/>
</dbReference>